<gene>
    <name evidence="3" type="ORF">HNO88_001994</name>
</gene>
<sequence length="276" mass="28826">MFDALRLDEKVAVITGAAGGIGSTTARLMAGRGARVVIADIAFEAAEKLAQEIGDNALAVHLDLADSDSIRAAIARTVDHFGRLDILVNNAAATGGGLTEADGLLHAMEDWVWDRSFQVNCRGTMVITREALPHLLKTRGCIVNTVSGLGLQGHVHQTAYGATKAAIVQLTRSLATAYGRQGVRCNAVAPGLILTPVIAKDFPPKWRALVEDETPRGTAGGPEDIAEPIAFLASDAAKNITGQTLVSDGGVSVHIPGLKAYSEAFGIPFDPVETLG</sequence>
<evidence type="ECO:0000256" key="1">
    <source>
        <dbReference type="ARBA" id="ARBA00006484"/>
    </source>
</evidence>
<name>A0A7W7NVM1_9SPHN</name>
<comment type="similarity">
    <text evidence="1">Belongs to the short-chain dehydrogenases/reductases (SDR) family.</text>
</comment>
<protein>
    <submittedName>
        <fullName evidence="3">NAD(P)-dependent dehydrogenase (Short-subunit alcohol dehydrogenase family)</fullName>
    </submittedName>
</protein>
<dbReference type="EMBL" id="JACHLR010000007">
    <property type="protein sequence ID" value="MBB4858668.1"/>
    <property type="molecule type" value="Genomic_DNA"/>
</dbReference>
<dbReference type="CDD" id="cd05233">
    <property type="entry name" value="SDR_c"/>
    <property type="match status" value="1"/>
</dbReference>
<keyword evidence="2" id="KW-0560">Oxidoreductase</keyword>
<proteinExistence type="inferred from homology"/>
<dbReference type="PANTHER" id="PTHR24321:SF14">
    <property type="entry name" value="SHORT-CHAIN TYPE DEHYDROGENASE_REDUCTASE BLR2146-RELATED"/>
    <property type="match status" value="1"/>
</dbReference>
<dbReference type="PRINTS" id="PR00080">
    <property type="entry name" value="SDRFAMILY"/>
</dbReference>
<dbReference type="Pfam" id="PF13561">
    <property type="entry name" value="adh_short_C2"/>
    <property type="match status" value="1"/>
</dbReference>
<dbReference type="Gene3D" id="3.40.50.720">
    <property type="entry name" value="NAD(P)-binding Rossmann-like Domain"/>
    <property type="match status" value="1"/>
</dbReference>
<comment type="caution">
    <text evidence="3">The sequence shown here is derived from an EMBL/GenBank/DDBJ whole genome shotgun (WGS) entry which is preliminary data.</text>
</comment>
<dbReference type="PANTHER" id="PTHR24321">
    <property type="entry name" value="DEHYDROGENASES, SHORT CHAIN"/>
    <property type="match status" value="1"/>
</dbReference>
<dbReference type="InterPro" id="IPR020904">
    <property type="entry name" value="Sc_DH/Rdtase_CS"/>
</dbReference>
<keyword evidence="4" id="KW-1185">Reference proteome</keyword>
<dbReference type="InterPro" id="IPR002347">
    <property type="entry name" value="SDR_fam"/>
</dbReference>
<reference evidence="3 4" key="1">
    <citation type="submission" date="2020-08" db="EMBL/GenBank/DDBJ databases">
        <title>Functional genomics of gut bacteria from endangered species of beetles.</title>
        <authorList>
            <person name="Carlos-Shanley C."/>
        </authorList>
    </citation>
    <scope>NUCLEOTIDE SEQUENCE [LARGE SCALE GENOMIC DNA]</scope>
    <source>
        <strain evidence="3 4">S00245</strain>
    </source>
</reference>
<dbReference type="Proteomes" id="UP000555448">
    <property type="component" value="Unassembled WGS sequence"/>
</dbReference>
<dbReference type="GO" id="GO:0016491">
    <property type="term" value="F:oxidoreductase activity"/>
    <property type="evidence" value="ECO:0007669"/>
    <property type="project" value="UniProtKB-KW"/>
</dbReference>
<dbReference type="FunFam" id="3.40.50.720:FF:000084">
    <property type="entry name" value="Short-chain dehydrogenase reductase"/>
    <property type="match status" value="1"/>
</dbReference>
<dbReference type="RefSeq" id="WP_246381486.1">
    <property type="nucleotide sequence ID" value="NZ_JACHLR010000007.1"/>
</dbReference>
<dbReference type="PROSITE" id="PS00061">
    <property type="entry name" value="ADH_SHORT"/>
    <property type="match status" value="1"/>
</dbReference>
<evidence type="ECO:0000313" key="4">
    <source>
        <dbReference type="Proteomes" id="UP000555448"/>
    </source>
</evidence>
<evidence type="ECO:0000313" key="3">
    <source>
        <dbReference type="EMBL" id="MBB4858668.1"/>
    </source>
</evidence>
<evidence type="ECO:0000256" key="2">
    <source>
        <dbReference type="ARBA" id="ARBA00023002"/>
    </source>
</evidence>
<dbReference type="SUPFAM" id="SSF51735">
    <property type="entry name" value="NAD(P)-binding Rossmann-fold domains"/>
    <property type="match status" value="1"/>
</dbReference>
<dbReference type="AlphaFoldDB" id="A0A7W7NVM1"/>
<dbReference type="PRINTS" id="PR00081">
    <property type="entry name" value="GDHRDH"/>
</dbReference>
<organism evidence="3 4">
    <name type="scientific">Novosphingobium chloroacetimidivorans</name>
    <dbReference type="NCBI Taxonomy" id="1428314"/>
    <lineage>
        <taxon>Bacteria</taxon>
        <taxon>Pseudomonadati</taxon>
        <taxon>Pseudomonadota</taxon>
        <taxon>Alphaproteobacteria</taxon>
        <taxon>Sphingomonadales</taxon>
        <taxon>Sphingomonadaceae</taxon>
        <taxon>Novosphingobium</taxon>
    </lineage>
</organism>
<accession>A0A7W7NVM1</accession>
<dbReference type="InterPro" id="IPR036291">
    <property type="entry name" value="NAD(P)-bd_dom_sf"/>
</dbReference>